<evidence type="ECO:0008006" key="4">
    <source>
        <dbReference type="Google" id="ProtNLM"/>
    </source>
</evidence>
<keyword evidence="1" id="KW-0732">Signal</keyword>
<dbReference type="AlphaFoldDB" id="A0A1D3UE01"/>
<protein>
    <recommendedName>
        <fullName evidence="4">6-bladed beta-propeller</fullName>
    </recommendedName>
</protein>
<sequence precursor="true">MKKIILLFIVILIASCTGTDSATHIITVDVLKQYPEKNILVEDIAEIEYIVPETKDDYLFSYVLDISENFIIGGNHVENSFIFFSRETGKPVSKINRYGNGPEEYNLAAASVYSEKDDEFFILNYPSGINVYGRDGTYKRKLKFRERSYLGGPEAFYDYDSDNLLFYDGFQGDINDYPTAFVLLSKKDGSITKEIPIAYEKKVSLMFTQKTVGNALVGSMPDVYFAVYNDNDFLLTDYSTDTVYRFTKNQELIPVLIRKPSIQTMEPKTILHSWLETDKYLFLSTNKLEIDWNDPSEFDGKGLLVEKSSGDIYEAIVRMKDYKDKNLILGPGVLSRSLKDSQTGYIVLPAAELLEALANEKLSGKLKEIASTLNEESNPVIMLMKYRKN</sequence>
<dbReference type="OrthoDB" id="1097502at2"/>
<evidence type="ECO:0000313" key="2">
    <source>
        <dbReference type="EMBL" id="SCQ18366.1"/>
    </source>
</evidence>
<feature type="signal peptide" evidence="1">
    <location>
        <begin position="1"/>
        <end position="22"/>
    </location>
</feature>
<dbReference type="Pfam" id="PF17170">
    <property type="entry name" value="DUF5128"/>
    <property type="match status" value="1"/>
</dbReference>
<dbReference type="RefSeq" id="WP_074449361.1">
    <property type="nucleotide sequence ID" value="NZ_FMMM01000016.1"/>
</dbReference>
<dbReference type="Proteomes" id="UP000182057">
    <property type="component" value="Unassembled WGS sequence"/>
</dbReference>
<dbReference type="EMBL" id="FMMM01000016">
    <property type="protein sequence ID" value="SCQ18366.1"/>
    <property type="molecule type" value="Genomic_DNA"/>
</dbReference>
<feature type="chain" id="PRO_5008922248" description="6-bladed beta-propeller" evidence="1">
    <location>
        <begin position="23"/>
        <end position="389"/>
    </location>
</feature>
<name>A0A1D3UE01_TANFO</name>
<dbReference type="PROSITE" id="PS51257">
    <property type="entry name" value="PROKAR_LIPOPROTEIN"/>
    <property type="match status" value="1"/>
</dbReference>
<organism evidence="2 3">
    <name type="scientific">Tannerella forsythia</name>
    <name type="common">Bacteroides forsythus</name>
    <dbReference type="NCBI Taxonomy" id="28112"/>
    <lineage>
        <taxon>Bacteria</taxon>
        <taxon>Pseudomonadati</taxon>
        <taxon>Bacteroidota</taxon>
        <taxon>Bacteroidia</taxon>
        <taxon>Bacteroidales</taxon>
        <taxon>Tannerellaceae</taxon>
        <taxon>Tannerella</taxon>
    </lineage>
</organism>
<reference evidence="2 3" key="1">
    <citation type="submission" date="2016-09" db="EMBL/GenBank/DDBJ databases">
        <authorList>
            <person name="Capua I."/>
            <person name="De Benedictis P."/>
            <person name="Joannis T."/>
            <person name="Lombin L.H."/>
            <person name="Cattoli G."/>
        </authorList>
    </citation>
    <scope>NUCLEOTIDE SEQUENCE [LARGE SCALE GENOMIC DNA]</scope>
    <source>
        <strain evidence="2 3">UB20</strain>
    </source>
</reference>
<proteinExistence type="predicted"/>
<evidence type="ECO:0000313" key="3">
    <source>
        <dbReference type="Proteomes" id="UP000182057"/>
    </source>
</evidence>
<accession>A0A1D3UE01</accession>
<gene>
    <name evidence="2" type="ORF">TFUB20_00332</name>
</gene>
<evidence type="ECO:0000256" key="1">
    <source>
        <dbReference type="SAM" id="SignalP"/>
    </source>
</evidence>